<protein>
    <submittedName>
        <fullName evidence="1">Uncharacterized protein</fullName>
    </submittedName>
</protein>
<dbReference type="EMBL" id="CAJNYD010003602">
    <property type="protein sequence ID" value="CAF3527971.1"/>
    <property type="molecule type" value="Genomic_DNA"/>
</dbReference>
<dbReference type="AlphaFoldDB" id="A0A818IVN8"/>
<evidence type="ECO:0000313" key="2">
    <source>
        <dbReference type="Proteomes" id="UP000663833"/>
    </source>
</evidence>
<accession>A0A818IVN8</accession>
<name>A0A818IVN8_9BILA</name>
<proteinExistence type="predicted"/>
<organism evidence="1 2">
    <name type="scientific">Rotaria socialis</name>
    <dbReference type="NCBI Taxonomy" id="392032"/>
    <lineage>
        <taxon>Eukaryota</taxon>
        <taxon>Metazoa</taxon>
        <taxon>Spiralia</taxon>
        <taxon>Gnathifera</taxon>
        <taxon>Rotifera</taxon>
        <taxon>Eurotatoria</taxon>
        <taxon>Bdelloidea</taxon>
        <taxon>Philodinida</taxon>
        <taxon>Philodinidae</taxon>
        <taxon>Rotaria</taxon>
    </lineage>
</organism>
<sequence>MSQEQDSTRKKRYLLLPCYPTSPNDLLLTNVPINELNEKQSIQRQLFGYYQPTTFENEHERWMHSLKREIKFVDHHQYQLANDVPVPTNTNYHFTTEQKLNIEEFFQQKKYLTQSNSHFDFYQASIIAVLPEKASSVLRRFVETLFITHAQTKLNTFGHLDADDSSIRVQSNGELCYENLVRPSI</sequence>
<reference evidence="1" key="1">
    <citation type="submission" date="2021-02" db="EMBL/GenBank/DDBJ databases">
        <authorList>
            <person name="Nowell W R."/>
        </authorList>
    </citation>
    <scope>NUCLEOTIDE SEQUENCE</scope>
</reference>
<dbReference type="Proteomes" id="UP000663833">
    <property type="component" value="Unassembled WGS sequence"/>
</dbReference>
<gene>
    <name evidence="1" type="ORF">LUA448_LOCUS26810</name>
</gene>
<evidence type="ECO:0000313" key="1">
    <source>
        <dbReference type="EMBL" id="CAF3527971.1"/>
    </source>
</evidence>
<comment type="caution">
    <text evidence="1">The sequence shown here is derived from an EMBL/GenBank/DDBJ whole genome shotgun (WGS) entry which is preliminary data.</text>
</comment>